<feature type="compositionally biased region" description="Polar residues" evidence="1">
    <location>
        <begin position="57"/>
        <end position="69"/>
    </location>
</feature>
<sequence length="87" mass="9405">MLQNNLLHELTSSEFLSKLKLSRQNIGPKLVSNSSRNASRKFSVSSMLPFQLADNPRSASSDDGLTQEGNDAGAVDVNSKDDVPRAT</sequence>
<dbReference type="EMBL" id="KL367525">
    <property type="protein sequence ID" value="KFD66354.1"/>
    <property type="molecule type" value="Genomic_DNA"/>
</dbReference>
<dbReference type="Proteomes" id="UP000030758">
    <property type="component" value="Unassembled WGS sequence"/>
</dbReference>
<feature type="compositionally biased region" description="Basic and acidic residues" evidence="1">
    <location>
        <begin position="78"/>
        <end position="87"/>
    </location>
</feature>
<proteinExistence type="predicted"/>
<accession>A0A085NA58</accession>
<reference evidence="2" key="1">
    <citation type="journal article" date="2014" name="Nat. Genet.">
        <title>Genome and transcriptome of the porcine whipworm Trichuris suis.</title>
        <authorList>
            <person name="Jex A.R."/>
            <person name="Nejsum P."/>
            <person name="Schwarz E.M."/>
            <person name="Hu L."/>
            <person name="Young N.D."/>
            <person name="Hall R.S."/>
            <person name="Korhonen P.K."/>
            <person name="Liao S."/>
            <person name="Thamsborg S."/>
            <person name="Xia J."/>
            <person name="Xu P."/>
            <person name="Wang S."/>
            <person name="Scheerlinck J.P."/>
            <person name="Hofmann A."/>
            <person name="Sternberg P.W."/>
            <person name="Wang J."/>
            <person name="Gasser R.B."/>
        </authorList>
    </citation>
    <scope>NUCLEOTIDE SEQUENCE [LARGE SCALE GENOMIC DNA]</scope>
    <source>
        <strain evidence="2">DCEP-RM93F</strain>
    </source>
</reference>
<feature type="region of interest" description="Disordered" evidence="1">
    <location>
        <begin position="46"/>
        <end position="87"/>
    </location>
</feature>
<dbReference type="AlphaFoldDB" id="A0A085NA58"/>
<gene>
    <name evidence="2" type="ORF">M514_21384</name>
</gene>
<evidence type="ECO:0000256" key="1">
    <source>
        <dbReference type="SAM" id="MobiDB-lite"/>
    </source>
</evidence>
<organism evidence="2">
    <name type="scientific">Trichuris suis</name>
    <name type="common">pig whipworm</name>
    <dbReference type="NCBI Taxonomy" id="68888"/>
    <lineage>
        <taxon>Eukaryota</taxon>
        <taxon>Metazoa</taxon>
        <taxon>Ecdysozoa</taxon>
        <taxon>Nematoda</taxon>
        <taxon>Enoplea</taxon>
        <taxon>Dorylaimia</taxon>
        <taxon>Trichinellida</taxon>
        <taxon>Trichuridae</taxon>
        <taxon>Trichuris</taxon>
    </lineage>
</organism>
<name>A0A085NA58_9BILA</name>
<protein>
    <submittedName>
        <fullName evidence="2">Uncharacterized protein</fullName>
    </submittedName>
</protein>
<evidence type="ECO:0000313" key="2">
    <source>
        <dbReference type="EMBL" id="KFD66354.1"/>
    </source>
</evidence>